<evidence type="ECO:0000313" key="6">
    <source>
        <dbReference type="Proteomes" id="UP000032233"/>
    </source>
</evidence>
<evidence type="ECO:0000259" key="4">
    <source>
        <dbReference type="Pfam" id="PF20629"/>
    </source>
</evidence>
<evidence type="ECO:0000259" key="3">
    <source>
        <dbReference type="Pfam" id="PF04295"/>
    </source>
</evidence>
<dbReference type="PANTHER" id="PTHR30536:SF5">
    <property type="entry name" value="ALTRONATE DEHYDRATASE"/>
    <property type="match status" value="1"/>
</dbReference>
<dbReference type="GO" id="GO:0016829">
    <property type="term" value="F:lyase activity"/>
    <property type="evidence" value="ECO:0007669"/>
    <property type="project" value="UniProtKB-KW"/>
</dbReference>
<evidence type="ECO:0000256" key="2">
    <source>
        <dbReference type="ARBA" id="ARBA00023239"/>
    </source>
</evidence>
<gene>
    <name evidence="5" type="ORF">X474_10295</name>
</gene>
<evidence type="ECO:0000256" key="1">
    <source>
        <dbReference type="ARBA" id="ARBA00010986"/>
    </source>
</evidence>
<organism evidence="5 6">
    <name type="scientific">Dethiosulfatarculus sandiegensis</name>
    <dbReference type="NCBI Taxonomy" id="1429043"/>
    <lineage>
        <taxon>Bacteria</taxon>
        <taxon>Pseudomonadati</taxon>
        <taxon>Thermodesulfobacteriota</taxon>
        <taxon>Desulfarculia</taxon>
        <taxon>Desulfarculales</taxon>
        <taxon>Desulfarculaceae</taxon>
        <taxon>Dethiosulfatarculus</taxon>
    </lineage>
</organism>
<evidence type="ECO:0000313" key="5">
    <source>
        <dbReference type="EMBL" id="KIX14305.1"/>
    </source>
</evidence>
<dbReference type="InterPro" id="IPR048332">
    <property type="entry name" value="GD_AH_C"/>
</dbReference>
<feature type="domain" description="D-galactarate/Altronate dehydratase C-terminal" evidence="4">
    <location>
        <begin position="142"/>
        <end position="375"/>
    </location>
</feature>
<dbReference type="Pfam" id="PF20629">
    <property type="entry name" value="GD_AH_C"/>
    <property type="match status" value="1"/>
</dbReference>
<dbReference type="RefSeq" id="WP_044348307.1">
    <property type="nucleotide sequence ID" value="NZ_AZAC01000011.1"/>
</dbReference>
<dbReference type="AlphaFoldDB" id="A0A0D2JXJ1"/>
<dbReference type="STRING" id="1429043.X474_10295"/>
<keyword evidence="6" id="KW-1185">Reference proteome</keyword>
<feature type="domain" description="D-galactarate/Altronate dehydratase second" evidence="3">
    <location>
        <begin position="5"/>
        <end position="133"/>
    </location>
</feature>
<sequence>MEFLGYRRENGAVGTRNYVGVFSMVTCANEVTAEITRQVKGCAYFMHGQGCAQTSVDIDRVNSTLAGLGANPNIASVLLVSLGCESSSAEKVARAIAKTGKQVETIVIQDIGGAARSVAQGSLITQEMVRKASALKRTPCPMSEIVLGLKCGSSDTTQGLAANPALGIASDMLVTQGGTSILGEVTEFMGAEHILARRAKDKKVADQIFQLVERMENRAMSMGVDMRGGQPTKGNIAGGLSSIEEKSLGAIAKSGSSVIQAVYEYGEAPREKGLVVMDSPGREPEILTGLAAAGCTLIGFATGLGAPQGFPFVPVVKITGNPNTWRKMRDHMDVNVSGVIDGSESLPAAGERLFGEMAEAASGRLTKAEITGYSKSMDIYMQGPVI</sequence>
<dbReference type="InterPro" id="IPR007392">
    <property type="entry name" value="GD_AH_second"/>
</dbReference>
<reference evidence="5 6" key="1">
    <citation type="submission" date="2013-11" db="EMBL/GenBank/DDBJ databases">
        <title>Metagenomic analysis of a methanogenic consortium involved in long chain n-alkane degradation.</title>
        <authorList>
            <person name="Davidova I.A."/>
            <person name="Callaghan A.V."/>
            <person name="Wawrik B."/>
            <person name="Pruitt S."/>
            <person name="Marks C."/>
            <person name="Duncan K.E."/>
            <person name="Suflita J.M."/>
        </authorList>
    </citation>
    <scope>NUCLEOTIDE SEQUENCE [LARGE SCALE GENOMIC DNA]</scope>
    <source>
        <strain evidence="5 6">SPR</strain>
    </source>
</reference>
<comment type="similarity">
    <text evidence="1">Belongs to the UxaA family.</text>
</comment>
<dbReference type="PANTHER" id="PTHR30536">
    <property type="entry name" value="ALTRONATE/GALACTARATE DEHYDRATASE"/>
    <property type="match status" value="1"/>
</dbReference>
<dbReference type="InParanoid" id="A0A0D2JXJ1"/>
<comment type="caution">
    <text evidence="5">The sequence shown here is derived from an EMBL/GenBank/DDBJ whole genome shotgun (WGS) entry which is preliminary data.</text>
</comment>
<dbReference type="InterPro" id="IPR052172">
    <property type="entry name" value="UxaA_altronate/galactarate_dh"/>
</dbReference>
<dbReference type="OrthoDB" id="9804574at2"/>
<dbReference type="Proteomes" id="UP000032233">
    <property type="component" value="Unassembled WGS sequence"/>
</dbReference>
<accession>A0A0D2JXJ1</accession>
<dbReference type="EMBL" id="AZAC01000011">
    <property type="protein sequence ID" value="KIX14305.1"/>
    <property type="molecule type" value="Genomic_DNA"/>
</dbReference>
<protein>
    <submittedName>
        <fullName evidence="5">Carbohydrate hydrolase</fullName>
    </submittedName>
</protein>
<dbReference type="GO" id="GO:0016787">
    <property type="term" value="F:hydrolase activity"/>
    <property type="evidence" value="ECO:0007669"/>
    <property type="project" value="UniProtKB-KW"/>
</dbReference>
<keyword evidence="2" id="KW-0456">Lyase</keyword>
<dbReference type="PATRIC" id="fig|1429043.3.peg.2182"/>
<dbReference type="Pfam" id="PF04295">
    <property type="entry name" value="GD_AH_second"/>
    <property type="match status" value="1"/>
</dbReference>
<name>A0A0D2JXJ1_9BACT</name>
<keyword evidence="5" id="KW-0378">Hydrolase</keyword>
<proteinExistence type="inferred from homology"/>
<dbReference type="GO" id="GO:0019698">
    <property type="term" value="P:D-galacturonate catabolic process"/>
    <property type="evidence" value="ECO:0007669"/>
    <property type="project" value="TreeGrafter"/>
</dbReference>